<feature type="transmembrane region" description="Helical" evidence="9">
    <location>
        <begin position="399"/>
        <end position="426"/>
    </location>
</feature>
<feature type="transmembrane region" description="Helical" evidence="9">
    <location>
        <begin position="117"/>
        <end position="134"/>
    </location>
</feature>
<dbReference type="NCBIfam" id="TIGR00879">
    <property type="entry name" value="SP"/>
    <property type="match status" value="1"/>
</dbReference>
<keyword evidence="6 9" id="KW-0472">Membrane</keyword>
<dbReference type="SUPFAM" id="SSF103473">
    <property type="entry name" value="MFS general substrate transporter"/>
    <property type="match status" value="1"/>
</dbReference>
<dbReference type="InterPro" id="IPR036259">
    <property type="entry name" value="MFS_trans_sf"/>
</dbReference>
<keyword evidence="3 7" id="KW-0813">Transport</keyword>
<dbReference type="EMBL" id="JAIXMP010000014">
    <property type="protein sequence ID" value="KAI9262281.1"/>
    <property type="molecule type" value="Genomic_DNA"/>
</dbReference>
<feature type="transmembrane region" description="Helical" evidence="9">
    <location>
        <begin position="140"/>
        <end position="164"/>
    </location>
</feature>
<evidence type="ECO:0000259" key="10">
    <source>
        <dbReference type="PROSITE" id="PS50850"/>
    </source>
</evidence>
<evidence type="ECO:0000313" key="11">
    <source>
        <dbReference type="EMBL" id="KAI9262281.1"/>
    </source>
</evidence>
<feature type="transmembrane region" description="Helical" evidence="9">
    <location>
        <begin position="463"/>
        <end position="487"/>
    </location>
</feature>
<feature type="transmembrane region" description="Helical" evidence="9">
    <location>
        <begin position="208"/>
        <end position="229"/>
    </location>
</feature>
<evidence type="ECO:0000256" key="1">
    <source>
        <dbReference type="ARBA" id="ARBA00004141"/>
    </source>
</evidence>
<name>A0AAD5PFE3_9FUNG</name>
<comment type="subcellular location">
    <subcellularLocation>
        <location evidence="1">Membrane</location>
        <topology evidence="1">Multi-pass membrane protein</topology>
    </subcellularLocation>
</comment>
<feature type="transmembrane region" description="Helical" evidence="9">
    <location>
        <begin position="306"/>
        <end position="325"/>
    </location>
</feature>
<accession>A0AAD5PFE3</accession>
<dbReference type="FunFam" id="1.20.1250.20:FF:000090">
    <property type="entry name" value="MFS sugar transporter, putative"/>
    <property type="match status" value="1"/>
</dbReference>
<dbReference type="Gene3D" id="1.20.1250.20">
    <property type="entry name" value="MFS general substrate transporter like domains"/>
    <property type="match status" value="1"/>
</dbReference>
<evidence type="ECO:0000313" key="12">
    <source>
        <dbReference type="Proteomes" id="UP001209540"/>
    </source>
</evidence>
<sequence>MAVTIAIIFSHIFTSEPYLIQIEIKLYHFLLPSYQVANYLKGNSLVLAINCAAGLSIFFFGYDQGVMSGVNISPNYKDLMGLWDNEALLGGIVAVYYAGTLIGALMGGYVGDKIGRIKCVVVGCIFALIGAALQTCAQNVPWMICSRIITGIGTGHLNAIVPVWSAETSHHTSRGMFIAMEFTLNIFGVVIAYWIAFGLNTIEGGFRWRFPIGFQMVPLLILCVLINIFPESPRWLVKKGRTEEALQILGALRGNGDVTHPDVVREYEEIKDTLIVEEKQGGEPNYWDMLFKYDESNIPRRVHLSIWLQIIQELTGIGVITVYAPETFAQSGFSERTSQLLSGCNNISYMISTLMAVFTLDRWGRRFSLFYGAIGQGIALILVAVLTKPDIMAQNPTGYGIGSAVFIFVYTAFFGMTWLTVPWLYPVEIYPLRVRARGGAWSVVGWSIGNAVVMEITPPMLAGIGWATFILFAGLNFLAIPIVWALYPETMNKTLEELDVIFSTRSLLVWNAENELRDKGIDPNDPLANMPKIENGTTTQDVITDTEPSSISSGENKVEKVV</sequence>
<feature type="transmembrane region" description="Helical" evidence="9">
    <location>
        <begin position="367"/>
        <end position="387"/>
    </location>
</feature>
<dbReference type="InterPro" id="IPR005828">
    <property type="entry name" value="MFS_sugar_transport-like"/>
</dbReference>
<keyword evidence="4 9" id="KW-0812">Transmembrane</keyword>
<evidence type="ECO:0000256" key="5">
    <source>
        <dbReference type="ARBA" id="ARBA00022989"/>
    </source>
</evidence>
<proteinExistence type="inferred from homology"/>
<dbReference type="AlphaFoldDB" id="A0AAD5PFE3"/>
<evidence type="ECO:0000256" key="2">
    <source>
        <dbReference type="ARBA" id="ARBA00010992"/>
    </source>
</evidence>
<evidence type="ECO:0000256" key="6">
    <source>
        <dbReference type="ARBA" id="ARBA00023136"/>
    </source>
</evidence>
<feature type="transmembrane region" description="Helical" evidence="9">
    <location>
        <begin position="87"/>
        <end position="110"/>
    </location>
</feature>
<evidence type="ECO:0000256" key="4">
    <source>
        <dbReference type="ARBA" id="ARBA00022692"/>
    </source>
</evidence>
<dbReference type="PROSITE" id="PS50850">
    <property type="entry name" value="MFS"/>
    <property type="match status" value="1"/>
</dbReference>
<dbReference type="InterPro" id="IPR005829">
    <property type="entry name" value="Sugar_transporter_CS"/>
</dbReference>
<feature type="domain" description="Major facilitator superfamily (MFS) profile" evidence="10">
    <location>
        <begin position="49"/>
        <end position="491"/>
    </location>
</feature>
<comment type="similarity">
    <text evidence="2 7">Belongs to the major facilitator superfamily. Sugar transporter (TC 2.A.1.1) family.</text>
</comment>
<feature type="transmembrane region" description="Helical" evidence="9">
    <location>
        <begin position="45"/>
        <end position="62"/>
    </location>
</feature>
<dbReference type="PRINTS" id="PR00171">
    <property type="entry name" value="SUGRTRNSPORT"/>
</dbReference>
<protein>
    <recommendedName>
        <fullName evidence="10">Major facilitator superfamily (MFS) profile domain-containing protein</fullName>
    </recommendedName>
</protein>
<dbReference type="Pfam" id="PF00083">
    <property type="entry name" value="Sugar_tr"/>
    <property type="match status" value="1"/>
</dbReference>
<organism evidence="11 12">
    <name type="scientific">Phascolomyces articulosus</name>
    <dbReference type="NCBI Taxonomy" id="60185"/>
    <lineage>
        <taxon>Eukaryota</taxon>
        <taxon>Fungi</taxon>
        <taxon>Fungi incertae sedis</taxon>
        <taxon>Mucoromycota</taxon>
        <taxon>Mucoromycotina</taxon>
        <taxon>Mucoromycetes</taxon>
        <taxon>Mucorales</taxon>
        <taxon>Lichtheimiaceae</taxon>
        <taxon>Phascolomyces</taxon>
    </lineage>
</organism>
<dbReference type="PROSITE" id="PS00216">
    <property type="entry name" value="SUGAR_TRANSPORT_1"/>
    <property type="match status" value="1"/>
</dbReference>
<gene>
    <name evidence="11" type="ORF">BDA99DRAFT_572229</name>
</gene>
<keyword evidence="5 9" id="KW-1133">Transmembrane helix</keyword>
<dbReference type="GO" id="GO:0005351">
    <property type="term" value="F:carbohydrate:proton symporter activity"/>
    <property type="evidence" value="ECO:0007669"/>
    <property type="project" value="TreeGrafter"/>
</dbReference>
<evidence type="ECO:0000256" key="9">
    <source>
        <dbReference type="SAM" id="Phobius"/>
    </source>
</evidence>
<evidence type="ECO:0000256" key="7">
    <source>
        <dbReference type="RuleBase" id="RU003346"/>
    </source>
</evidence>
<evidence type="ECO:0000256" key="8">
    <source>
        <dbReference type="SAM" id="MobiDB-lite"/>
    </source>
</evidence>
<dbReference type="Proteomes" id="UP001209540">
    <property type="component" value="Unassembled WGS sequence"/>
</dbReference>
<dbReference type="GO" id="GO:0016020">
    <property type="term" value="C:membrane"/>
    <property type="evidence" value="ECO:0007669"/>
    <property type="project" value="UniProtKB-SubCell"/>
</dbReference>
<feature type="region of interest" description="Disordered" evidence="8">
    <location>
        <begin position="521"/>
        <end position="562"/>
    </location>
</feature>
<evidence type="ECO:0000256" key="3">
    <source>
        <dbReference type="ARBA" id="ARBA00022448"/>
    </source>
</evidence>
<reference evidence="11" key="1">
    <citation type="journal article" date="2022" name="IScience">
        <title>Evolution of zygomycete secretomes and the origins of terrestrial fungal ecologies.</title>
        <authorList>
            <person name="Chang Y."/>
            <person name="Wang Y."/>
            <person name="Mondo S."/>
            <person name="Ahrendt S."/>
            <person name="Andreopoulos W."/>
            <person name="Barry K."/>
            <person name="Beard J."/>
            <person name="Benny G.L."/>
            <person name="Blankenship S."/>
            <person name="Bonito G."/>
            <person name="Cuomo C."/>
            <person name="Desiro A."/>
            <person name="Gervers K.A."/>
            <person name="Hundley H."/>
            <person name="Kuo A."/>
            <person name="LaButti K."/>
            <person name="Lang B.F."/>
            <person name="Lipzen A."/>
            <person name="O'Donnell K."/>
            <person name="Pangilinan J."/>
            <person name="Reynolds N."/>
            <person name="Sandor L."/>
            <person name="Smith M.E."/>
            <person name="Tsang A."/>
            <person name="Grigoriev I.V."/>
            <person name="Stajich J.E."/>
            <person name="Spatafora J.W."/>
        </authorList>
    </citation>
    <scope>NUCLEOTIDE SEQUENCE</scope>
    <source>
        <strain evidence="11">RSA 2281</strain>
    </source>
</reference>
<keyword evidence="12" id="KW-1185">Reference proteome</keyword>
<feature type="compositionally biased region" description="Polar residues" evidence="8">
    <location>
        <begin position="535"/>
        <end position="555"/>
    </location>
</feature>
<dbReference type="InterPro" id="IPR020846">
    <property type="entry name" value="MFS_dom"/>
</dbReference>
<dbReference type="PANTHER" id="PTHR48022:SF78">
    <property type="entry name" value="MONOSACCHARIDE TRANSPORTER, PUTATIVE (AFU_ORTHOLOGUE AFUA_2G02110)-RELATED"/>
    <property type="match status" value="1"/>
</dbReference>
<dbReference type="InterPro" id="IPR050360">
    <property type="entry name" value="MFS_Sugar_Transporters"/>
</dbReference>
<dbReference type="InterPro" id="IPR003663">
    <property type="entry name" value="Sugar/inositol_transpt"/>
</dbReference>
<reference evidence="11" key="2">
    <citation type="submission" date="2023-02" db="EMBL/GenBank/DDBJ databases">
        <authorList>
            <consortium name="DOE Joint Genome Institute"/>
            <person name="Mondo S.J."/>
            <person name="Chang Y."/>
            <person name="Wang Y."/>
            <person name="Ahrendt S."/>
            <person name="Andreopoulos W."/>
            <person name="Barry K."/>
            <person name="Beard J."/>
            <person name="Benny G.L."/>
            <person name="Blankenship S."/>
            <person name="Bonito G."/>
            <person name="Cuomo C."/>
            <person name="Desiro A."/>
            <person name="Gervers K.A."/>
            <person name="Hundley H."/>
            <person name="Kuo A."/>
            <person name="LaButti K."/>
            <person name="Lang B.F."/>
            <person name="Lipzen A."/>
            <person name="O'Donnell K."/>
            <person name="Pangilinan J."/>
            <person name="Reynolds N."/>
            <person name="Sandor L."/>
            <person name="Smith M.W."/>
            <person name="Tsang A."/>
            <person name="Grigoriev I.V."/>
            <person name="Stajich J.E."/>
            <person name="Spatafora J.W."/>
        </authorList>
    </citation>
    <scope>NUCLEOTIDE SEQUENCE</scope>
    <source>
        <strain evidence="11">RSA 2281</strain>
    </source>
</reference>
<dbReference type="PANTHER" id="PTHR48022">
    <property type="entry name" value="PLASTIDIC GLUCOSE TRANSPORTER 4"/>
    <property type="match status" value="1"/>
</dbReference>
<feature type="transmembrane region" description="Helical" evidence="9">
    <location>
        <begin position="176"/>
        <end position="196"/>
    </location>
</feature>
<comment type="caution">
    <text evidence="11">The sequence shown here is derived from an EMBL/GenBank/DDBJ whole genome shotgun (WGS) entry which is preliminary data.</text>
</comment>